<proteinExistence type="predicted"/>
<dbReference type="SUPFAM" id="SSF88723">
    <property type="entry name" value="PIN domain-like"/>
    <property type="match status" value="1"/>
</dbReference>
<dbReference type="Gene3D" id="3.40.50.1010">
    <property type="entry name" value="5'-nuclease"/>
    <property type="match status" value="1"/>
</dbReference>
<comment type="caution">
    <text evidence="2">The sequence shown here is derived from an EMBL/GenBank/DDBJ whole genome shotgun (WGS) entry which is preliminary data.</text>
</comment>
<protein>
    <submittedName>
        <fullName evidence="2">PIN domain-containing protein</fullName>
    </submittedName>
</protein>
<dbReference type="Pfam" id="PF13470">
    <property type="entry name" value="PIN_3"/>
    <property type="match status" value="1"/>
</dbReference>
<gene>
    <name evidence="2" type="ORF">E2R66_09575</name>
</gene>
<dbReference type="Proteomes" id="UP000297540">
    <property type="component" value="Unassembled WGS sequence"/>
</dbReference>
<evidence type="ECO:0000259" key="1">
    <source>
        <dbReference type="Pfam" id="PF13470"/>
    </source>
</evidence>
<dbReference type="InterPro" id="IPR002716">
    <property type="entry name" value="PIN_dom"/>
</dbReference>
<name>A0A4Y8SGS6_9SPHI</name>
<reference evidence="2 3" key="1">
    <citation type="journal article" date="2017" name="Int. J. Syst. Evol. Microbiol.">
        <title>Mucilaginibacterpsychrotolerans sp. nov., isolated from peatlands.</title>
        <authorList>
            <person name="Deng Y."/>
            <person name="Shen L."/>
            <person name="Xu B."/>
            <person name="Liu Y."/>
            <person name="Gu Z."/>
            <person name="Liu H."/>
            <person name="Zhou Y."/>
        </authorList>
    </citation>
    <scope>NUCLEOTIDE SEQUENCE [LARGE SCALE GENOMIC DNA]</scope>
    <source>
        <strain evidence="2 3">NH7-4</strain>
    </source>
</reference>
<sequence length="138" mass="15584">MASKIFVDSDTLLDFLLDRSPFADYSQSLISKGLQGTMDLCTSTLILANVHYLVSKNINRHAAQIAIKEILTFAKILAFDEGHVKAALDSGHVDFEDTIQFYIAFTNQCDLIISRNIKHYKKFDIPVLTAEQFLRTIL</sequence>
<dbReference type="AlphaFoldDB" id="A0A4Y8SGS6"/>
<organism evidence="2 3">
    <name type="scientific">Mucilaginibacter psychrotolerans</name>
    <dbReference type="NCBI Taxonomy" id="1524096"/>
    <lineage>
        <taxon>Bacteria</taxon>
        <taxon>Pseudomonadati</taxon>
        <taxon>Bacteroidota</taxon>
        <taxon>Sphingobacteriia</taxon>
        <taxon>Sphingobacteriales</taxon>
        <taxon>Sphingobacteriaceae</taxon>
        <taxon>Mucilaginibacter</taxon>
    </lineage>
</organism>
<accession>A0A4Y8SGS6</accession>
<evidence type="ECO:0000313" key="2">
    <source>
        <dbReference type="EMBL" id="TFF38273.1"/>
    </source>
</evidence>
<dbReference type="OrthoDB" id="1148871at2"/>
<feature type="domain" description="PIN" evidence="1">
    <location>
        <begin position="4"/>
        <end position="118"/>
    </location>
</feature>
<keyword evidence="3" id="KW-1185">Reference proteome</keyword>
<dbReference type="EMBL" id="SOZE01000007">
    <property type="protein sequence ID" value="TFF38273.1"/>
    <property type="molecule type" value="Genomic_DNA"/>
</dbReference>
<evidence type="ECO:0000313" key="3">
    <source>
        <dbReference type="Proteomes" id="UP000297540"/>
    </source>
</evidence>
<dbReference type="RefSeq" id="WP_133230009.1">
    <property type="nucleotide sequence ID" value="NZ_SOZE01000007.1"/>
</dbReference>
<dbReference type="InterPro" id="IPR029060">
    <property type="entry name" value="PIN-like_dom_sf"/>
</dbReference>